<feature type="chain" id="PRO_5030606959" description="Endonuclease/exonuclease/phosphatase domain-containing protein" evidence="1">
    <location>
        <begin position="21"/>
        <end position="388"/>
    </location>
</feature>
<evidence type="ECO:0000259" key="2">
    <source>
        <dbReference type="Pfam" id="PF03372"/>
    </source>
</evidence>
<dbReference type="Gene3D" id="3.60.10.10">
    <property type="entry name" value="Endonuclease/exonuclease/phosphatase"/>
    <property type="match status" value="1"/>
</dbReference>
<feature type="signal peptide" evidence="1">
    <location>
        <begin position="1"/>
        <end position="20"/>
    </location>
</feature>
<evidence type="ECO:0000256" key="1">
    <source>
        <dbReference type="SAM" id="SignalP"/>
    </source>
</evidence>
<accession>A0A7V0T5F6</accession>
<dbReference type="InterPro" id="IPR036691">
    <property type="entry name" value="Endo/exonu/phosph_ase_sf"/>
</dbReference>
<dbReference type="SUPFAM" id="SSF56219">
    <property type="entry name" value="DNase I-like"/>
    <property type="match status" value="1"/>
</dbReference>
<dbReference type="Gene3D" id="2.60.40.10">
    <property type="entry name" value="Immunoglobulins"/>
    <property type="match status" value="1"/>
</dbReference>
<evidence type="ECO:0000313" key="3">
    <source>
        <dbReference type="EMBL" id="HDQ99510.1"/>
    </source>
</evidence>
<organism evidence="3">
    <name type="scientific">candidate division WOR-3 bacterium</name>
    <dbReference type="NCBI Taxonomy" id="2052148"/>
    <lineage>
        <taxon>Bacteria</taxon>
        <taxon>Bacteria division WOR-3</taxon>
    </lineage>
</organism>
<dbReference type="InterPro" id="IPR013783">
    <property type="entry name" value="Ig-like_fold"/>
</dbReference>
<comment type="caution">
    <text evidence="3">The sequence shown here is derived from an EMBL/GenBank/DDBJ whole genome shotgun (WGS) entry which is preliminary data.</text>
</comment>
<gene>
    <name evidence="3" type="ORF">ENN51_04405</name>
</gene>
<dbReference type="InterPro" id="IPR005135">
    <property type="entry name" value="Endo/exonuclease/phosphatase"/>
</dbReference>
<dbReference type="EMBL" id="DSBX01000166">
    <property type="protein sequence ID" value="HDQ99510.1"/>
    <property type="molecule type" value="Genomic_DNA"/>
</dbReference>
<dbReference type="Proteomes" id="UP000885672">
    <property type="component" value="Unassembled WGS sequence"/>
</dbReference>
<dbReference type="GO" id="GO:0003824">
    <property type="term" value="F:catalytic activity"/>
    <property type="evidence" value="ECO:0007669"/>
    <property type="project" value="InterPro"/>
</dbReference>
<protein>
    <recommendedName>
        <fullName evidence="2">Endonuclease/exonuclease/phosphatase domain-containing protein</fullName>
    </recommendedName>
</protein>
<keyword evidence="1" id="KW-0732">Signal</keyword>
<reference evidence="3" key="1">
    <citation type="journal article" date="2020" name="mSystems">
        <title>Genome- and Community-Level Interaction Insights into Carbon Utilization and Element Cycling Functions of Hydrothermarchaeota in Hydrothermal Sediment.</title>
        <authorList>
            <person name="Zhou Z."/>
            <person name="Liu Y."/>
            <person name="Xu W."/>
            <person name="Pan J."/>
            <person name="Luo Z.H."/>
            <person name="Li M."/>
        </authorList>
    </citation>
    <scope>NUCLEOTIDE SEQUENCE [LARGE SCALE GENOMIC DNA]</scope>
    <source>
        <strain evidence="3">SpSt-1182</strain>
    </source>
</reference>
<feature type="domain" description="Endonuclease/exonuclease/phosphatase" evidence="2">
    <location>
        <begin position="132"/>
        <end position="351"/>
    </location>
</feature>
<name>A0A7V0T5F6_UNCW3</name>
<sequence>MVRPLLVAVLVPVMLFLAVCDDPGPRNTAPTVVITDGPTGVHPADTASFTWQGSDADGELVGYRWWLDDSLTAVETADTGVSLSGLSSGESRFHVQAVDDSGARSLPAVRAFRVVYDSAITPRGVDSCLEIVTWNIENFPKASDSTLNRVQAAILRLGFDFYGIQEIQDTLAFIRLLAGLPGYAGLWSRDSYGSFYMKTGVIYKREMFVVSRVRPLFWNNDSVTRPPLEMSVSATHNGRTLDFKLIVLHLKAGRSGADFAQRRATCRLLKEYIDGEVARGVEERFVVIGDWNERLDEPRETNSLQAFIDDSLGYQFLTWPFRSSSYHATHIPSSRVIDHLMMTAGVGPDYEGGRTETIRLDDEMAGYLAVMSDHRPVASWFPVFGAGR</sequence>
<dbReference type="AlphaFoldDB" id="A0A7V0T5F6"/>
<dbReference type="Pfam" id="PF03372">
    <property type="entry name" value="Exo_endo_phos"/>
    <property type="match status" value="1"/>
</dbReference>
<proteinExistence type="predicted"/>